<protein>
    <submittedName>
        <fullName evidence="1">DUF429 domain-containing protein</fullName>
    </submittedName>
</protein>
<organism evidence="1 2">
    <name type="scientific">Spirosoma rhododendri</name>
    <dbReference type="NCBI Taxonomy" id="2728024"/>
    <lineage>
        <taxon>Bacteria</taxon>
        <taxon>Pseudomonadati</taxon>
        <taxon>Bacteroidota</taxon>
        <taxon>Cytophagia</taxon>
        <taxon>Cytophagales</taxon>
        <taxon>Cytophagaceae</taxon>
        <taxon>Spirosoma</taxon>
    </lineage>
</organism>
<dbReference type="RefSeq" id="WP_169552525.1">
    <property type="nucleotide sequence ID" value="NZ_CP051677.1"/>
</dbReference>
<dbReference type="Pfam" id="PF04250">
    <property type="entry name" value="DUF429"/>
    <property type="match status" value="1"/>
</dbReference>
<keyword evidence="2" id="KW-1185">Reference proteome</keyword>
<dbReference type="InterPro" id="IPR007362">
    <property type="entry name" value="DUF429"/>
</dbReference>
<accession>A0A7L5DTE1</accession>
<dbReference type="EMBL" id="CP051677">
    <property type="protein sequence ID" value="QJD80563.1"/>
    <property type="molecule type" value="Genomic_DNA"/>
</dbReference>
<evidence type="ECO:0000313" key="2">
    <source>
        <dbReference type="Proteomes" id="UP000501128"/>
    </source>
</evidence>
<gene>
    <name evidence="1" type="ORF">HH216_20695</name>
</gene>
<evidence type="ECO:0000313" key="1">
    <source>
        <dbReference type="EMBL" id="QJD80563.1"/>
    </source>
</evidence>
<reference evidence="1 2" key="1">
    <citation type="submission" date="2020-04" db="EMBL/GenBank/DDBJ databases">
        <title>Genome sequencing of novel species.</title>
        <authorList>
            <person name="Heo J."/>
            <person name="Kim S.-J."/>
            <person name="Kim J.-S."/>
            <person name="Hong S.-B."/>
            <person name="Kwon S.-W."/>
        </authorList>
    </citation>
    <scope>NUCLEOTIDE SEQUENCE [LARGE SCALE GENOMIC DNA]</scope>
    <source>
        <strain evidence="1 2">CJU-R4</strain>
    </source>
</reference>
<dbReference type="AlphaFoldDB" id="A0A7L5DTE1"/>
<dbReference type="Proteomes" id="UP000501128">
    <property type="component" value="Chromosome"/>
</dbReference>
<proteinExistence type="predicted"/>
<sequence>MYLGIDGCRGGWIVAMIDEDKTLSYLFVSSLDDLPEMPIRLALIDMPLEFADHAYRPCEVAAQKLLGPKKRSSVFLTPHRSAVYATDYAEANRMNRLHLGNGLSIQSWNICPKIKEAARFIATRTDLPLVEAHPELCFYFLNNRQPLLSKKALPAGTADRLTLIAAQAADYPAVIANTMRVTKRKDVKPDDIIDATILAIRASASDIQVVPADKRIGDRGAILY</sequence>
<name>A0A7L5DTE1_9BACT</name>
<dbReference type="KEGG" id="srho:HH216_20695"/>